<name>W9YUY5_9EURO</name>
<sequence length="932" mass="105249">MELQGLGPASSDIYDACSKCSVLFAEYIKEPSTHNKDEVEELQSRFNLWAAYTGAFAAAGASLDDRLRFHDEIKLMVLKLLSMLQRNLQSAIARRQGSHTVTTKEETASGLPEEKLMTADSYHGLQAVSAALDRLHRLATAIRRSSVNRSEKLSTSMMPSEEDVSFEACIFQFIQGRFCAARPGLVKQLTAALCYHRKRLLYQSRHNKKLAHMRQKDDRIKQDQPLQPPLPLSKGPQLPAPAVTGAVAAKRIASSVAFSKTNASVPSILRLNRTLAEPHKSTPSIASTGTVSIPGETFYYPDPPIPGDRKYLPCPYCAETLEASKLDMKERSNVQFWRTHLNEDLKPYFCIAEECRDPLRFFVDFEDWLNHMTNCHSPDWPMSIHGAVWMCYMCSGQPPQFNEVAEFNLHMSSTHGILTKTQRIARTKRAKKRALRERWMCPLCDCVPSKLAKISLQDQDREARSLLERHIGSHIKALSLLSFRFHLSEDDKNDFSAASTDDNVSVEALLPDADQQVSQKASHSTLSDRSAQGDIVQETANITPGSEHSTTGDDEDLEPPHLLGSGAWDFMPDFEHLQDQDPDVQPAEGRVTSSYIPEHKEDYYYGQEPESSQRFTDTFGNFAPTNGRVPIDEELLELQGTSILPVRASNPSASPVPPGRPDIPAEETDPTGKGKAAARLPTRTRVPSKSLSVDQLKTWAELTRNQSKFRGKKHKLLYEDELIHQLKSRDHIFVIDDGETMFPHWGQLLSLYQNLIYMVKKKHLDPNGSELQFIISDQRKEARHTSELVQMVAGMKYQVKGESNLAARLNNIFTEYRNKLTKKSSARPVSIYVFTDGYWQGGKHEEVVGHAIEKMVRFLEKENYPDNMVGIQFIRFGNDPEGVERLRWLDEDLPKVMSPPKRDICDTTPANGNVWKMLLGSINDFWDDYPDT</sequence>
<evidence type="ECO:0000313" key="3">
    <source>
        <dbReference type="EMBL" id="EXJ93480.1"/>
    </source>
</evidence>
<dbReference type="Proteomes" id="UP000019484">
    <property type="component" value="Unassembled WGS sequence"/>
</dbReference>
<keyword evidence="4" id="KW-1185">Reference proteome</keyword>
<feature type="region of interest" description="Disordered" evidence="1">
    <location>
        <begin position="211"/>
        <end position="237"/>
    </location>
</feature>
<dbReference type="EMBL" id="AMWN01000002">
    <property type="protein sequence ID" value="EXJ93480.1"/>
    <property type="molecule type" value="Genomic_DNA"/>
</dbReference>
<dbReference type="OrthoDB" id="5986190at2759"/>
<dbReference type="PANTHER" id="PTHR35391:SF7">
    <property type="entry name" value="C2H2-TYPE DOMAIN-CONTAINING PROTEIN"/>
    <property type="match status" value="1"/>
</dbReference>
<evidence type="ECO:0000313" key="4">
    <source>
        <dbReference type="Proteomes" id="UP000019484"/>
    </source>
</evidence>
<dbReference type="SUPFAM" id="SSF53300">
    <property type="entry name" value="vWA-like"/>
    <property type="match status" value="1"/>
</dbReference>
<accession>W9YUY5</accession>
<dbReference type="PROSITE" id="PS50234">
    <property type="entry name" value="VWFA"/>
    <property type="match status" value="1"/>
</dbReference>
<reference evidence="3 4" key="1">
    <citation type="submission" date="2013-03" db="EMBL/GenBank/DDBJ databases">
        <title>The Genome Sequence of Capronia coronata CBS 617.96.</title>
        <authorList>
            <consortium name="The Broad Institute Genomics Platform"/>
            <person name="Cuomo C."/>
            <person name="de Hoog S."/>
            <person name="Gorbushina A."/>
            <person name="Walker B."/>
            <person name="Young S.K."/>
            <person name="Zeng Q."/>
            <person name="Gargeya S."/>
            <person name="Fitzgerald M."/>
            <person name="Haas B."/>
            <person name="Abouelleil A."/>
            <person name="Allen A.W."/>
            <person name="Alvarado L."/>
            <person name="Arachchi H.M."/>
            <person name="Berlin A.M."/>
            <person name="Chapman S.B."/>
            <person name="Gainer-Dewar J."/>
            <person name="Goldberg J."/>
            <person name="Griggs A."/>
            <person name="Gujja S."/>
            <person name="Hansen M."/>
            <person name="Howarth C."/>
            <person name="Imamovic A."/>
            <person name="Ireland A."/>
            <person name="Larimer J."/>
            <person name="McCowan C."/>
            <person name="Murphy C."/>
            <person name="Pearson M."/>
            <person name="Poon T.W."/>
            <person name="Priest M."/>
            <person name="Roberts A."/>
            <person name="Saif S."/>
            <person name="Shea T."/>
            <person name="Sisk P."/>
            <person name="Sykes S."/>
            <person name="Wortman J."/>
            <person name="Nusbaum C."/>
            <person name="Birren B."/>
        </authorList>
    </citation>
    <scope>NUCLEOTIDE SEQUENCE [LARGE SCALE GENOMIC DNA]</scope>
    <source>
        <strain evidence="3 4">CBS 617.96</strain>
    </source>
</reference>
<protein>
    <recommendedName>
        <fullName evidence="2">VWFA domain-containing protein</fullName>
    </recommendedName>
</protein>
<dbReference type="AlphaFoldDB" id="W9YUY5"/>
<dbReference type="PANTHER" id="PTHR35391">
    <property type="entry name" value="C2H2-TYPE DOMAIN-CONTAINING PROTEIN-RELATED"/>
    <property type="match status" value="1"/>
</dbReference>
<dbReference type="eggNOG" id="KOG0198">
    <property type="taxonomic scope" value="Eukaryota"/>
</dbReference>
<feature type="compositionally biased region" description="Polar residues" evidence="1">
    <location>
        <begin position="538"/>
        <end position="549"/>
    </location>
</feature>
<feature type="compositionally biased region" description="Polar residues" evidence="1">
    <location>
        <begin position="515"/>
        <end position="530"/>
    </location>
</feature>
<comment type="caution">
    <text evidence="3">The sequence shown here is derived from an EMBL/GenBank/DDBJ whole genome shotgun (WGS) entry which is preliminary data.</text>
</comment>
<feature type="region of interest" description="Disordered" evidence="1">
    <location>
        <begin position="646"/>
        <end position="677"/>
    </location>
</feature>
<feature type="region of interest" description="Disordered" evidence="1">
    <location>
        <begin position="514"/>
        <end position="556"/>
    </location>
</feature>
<evidence type="ECO:0000259" key="2">
    <source>
        <dbReference type="PROSITE" id="PS50234"/>
    </source>
</evidence>
<proteinExistence type="predicted"/>
<evidence type="ECO:0000256" key="1">
    <source>
        <dbReference type="SAM" id="MobiDB-lite"/>
    </source>
</evidence>
<organism evidence="3 4">
    <name type="scientific">Capronia coronata CBS 617.96</name>
    <dbReference type="NCBI Taxonomy" id="1182541"/>
    <lineage>
        <taxon>Eukaryota</taxon>
        <taxon>Fungi</taxon>
        <taxon>Dikarya</taxon>
        <taxon>Ascomycota</taxon>
        <taxon>Pezizomycotina</taxon>
        <taxon>Eurotiomycetes</taxon>
        <taxon>Chaetothyriomycetidae</taxon>
        <taxon>Chaetothyriales</taxon>
        <taxon>Herpotrichiellaceae</taxon>
        <taxon>Capronia</taxon>
    </lineage>
</organism>
<dbReference type="InterPro" id="IPR002035">
    <property type="entry name" value="VWF_A"/>
</dbReference>
<dbReference type="RefSeq" id="XP_007720974.1">
    <property type="nucleotide sequence ID" value="XM_007722784.1"/>
</dbReference>
<dbReference type="InterPro" id="IPR036465">
    <property type="entry name" value="vWFA_dom_sf"/>
</dbReference>
<dbReference type="STRING" id="1182541.W9YUY5"/>
<dbReference type="GeneID" id="19156773"/>
<feature type="domain" description="VWFA" evidence="2">
    <location>
        <begin position="730"/>
        <end position="889"/>
    </location>
</feature>
<gene>
    <name evidence="3" type="ORF">A1O1_01872</name>
</gene>
<dbReference type="HOGENOM" id="CLU_313982_0_0_1"/>